<keyword evidence="3" id="KW-0378">Hydrolase</keyword>
<feature type="compositionally biased region" description="Basic and acidic residues" evidence="2">
    <location>
        <begin position="85"/>
        <end position="100"/>
    </location>
</feature>
<evidence type="ECO:0000313" key="3">
    <source>
        <dbReference type="EMBL" id="PHJ15524.1"/>
    </source>
</evidence>
<feature type="compositionally biased region" description="Basic and acidic residues" evidence="2">
    <location>
        <begin position="262"/>
        <end position="274"/>
    </location>
</feature>
<feature type="compositionally biased region" description="Basic and acidic residues" evidence="2">
    <location>
        <begin position="885"/>
        <end position="915"/>
    </location>
</feature>
<feature type="compositionally biased region" description="Low complexity" evidence="2">
    <location>
        <begin position="477"/>
        <end position="493"/>
    </location>
</feature>
<gene>
    <name evidence="3" type="ORF">CSUI_010665</name>
</gene>
<feature type="region of interest" description="Disordered" evidence="2">
    <location>
        <begin position="85"/>
        <end position="125"/>
    </location>
</feature>
<feature type="region of interest" description="Disordered" evidence="2">
    <location>
        <begin position="875"/>
        <end position="944"/>
    </location>
</feature>
<feature type="coiled-coil region" evidence="1">
    <location>
        <begin position="126"/>
        <end position="154"/>
    </location>
</feature>
<name>A0A2C6KGJ5_9APIC</name>
<dbReference type="Gene3D" id="3.30.420.10">
    <property type="entry name" value="Ribonuclease H-like superfamily/Ribonuclease H"/>
    <property type="match status" value="1"/>
</dbReference>
<keyword evidence="3" id="KW-0540">Nuclease</keyword>
<feature type="compositionally biased region" description="Low complexity" evidence="2">
    <location>
        <begin position="239"/>
        <end position="254"/>
    </location>
</feature>
<organism evidence="3 4">
    <name type="scientific">Cystoisospora suis</name>
    <dbReference type="NCBI Taxonomy" id="483139"/>
    <lineage>
        <taxon>Eukaryota</taxon>
        <taxon>Sar</taxon>
        <taxon>Alveolata</taxon>
        <taxon>Apicomplexa</taxon>
        <taxon>Conoidasida</taxon>
        <taxon>Coccidia</taxon>
        <taxon>Eucoccidiorida</taxon>
        <taxon>Eimeriorina</taxon>
        <taxon>Sarcocystidae</taxon>
        <taxon>Cystoisospora</taxon>
    </lineage>
</organism>
<proteinExistence type="predicted"/>
<dbReference type="GO" id="GO:0004527">
    <property type="term" value="F:exonuclease activity"/>
    <property type="evidence" value="ECO:0007669"/>
    <property type="project" value="UniProtKB-KW"/>
</dbReference>
<keyword evidence="3" id="KW-0269">Exonuclease</keyword>
<dbReference type="RefSeq" id="XP_067917257.1">
    <property type="nucleotide sequence ID" value="XM_068070767.1"/>
</dbReference>
<dbReference type="Proteomes" id="UP000221165">
    <property type="component" value="Unassembled WGS sequence"/>
</dbReference>
<dbReference type="GO" id="GO:0003676">
    <property type="term" value="F:nucleic acid binding"/>
    <property type="evidence" value="ECO:0007669"/>
    <property type="project" value="InterPro"/>
</dbReference>
<keyword evidence="4" id="KW-1185">Reference proteome</keyword>
<feature type="compositionally biased region" description="Basic and acidic residues" evidence="2">
    <location>
        <begin position="600"/>
        <end position="613"/>
    </location>
</feature>
<dbReference type="InterPro" id="IPR036397">
    <property type="entry name" value="RNaseH_sf"/>
</dbReference>
<evidence type="ECO:0000313" key="4">
    <source>
        <dbReference type="Proteomes" id="UP000221165"/>
    </source>
</evidence>
<feature type="region of interest" description="Disordered" evidence="2">
    <location>
        <begin position="600"/>
        <end position="658"/>
    </location>
</feature>
<protein>
    <submittedName>
        <fullName evidence="3">3-5 exonuclease</fullName>
    </submittedName>
</protein>
<keyword evidence="1" id="KW-0175">Coiled coil</keyword>
<feature type="compositionally biased region" description="Low complexity" evidence="2">
    <location>
        <begin position="501"/>
        <end position="510"/>
    </location>
</feature>
<dbReference type="AlphaFoldDB" id="A0A2C6KGJ5"/>
<dbReference type="EMBL" id="MIGC01007934">
    <property type="protein sequence ID" value="PHJ15524.1"/>
    <property type="molecule type" value="Genomic_DNA"/>
</dbReference>
<sequence>MSSYTVDHLFLELLKDPGGNAYEAIRWARLISDFEEVSSLQTLLKSSRWSLEEVLASVSSRRSENLLRAFFDGFLLGDVNEERRLEEKEEKKKRGRKDPWSVDGGEGLMFSGASEGEEREEKNEMIKSSMEIKMKEEEEEDEEERERRERLMIDACEWLARKCPETGTIVDPWGYLASRTVATRLFSRNLYDLSSSLFSDTHTRRRLRDTSIIERERGEEEEEKIGEQKNLSRRSTTDVSSLISSAASSSSVMSTQGNTATKSEREKKLIGKQDYEEEISLPQTEEGLYSSLPFSSIERDRDPGLPDSPSPSSSQTSHEVCTVFLSRGAASSLTERKEDKELKVRLREQEEREKGREVDVEEGTLITLPSAYTDCDIDSPYRHMESEFEDTRSYLESVSWHLADKEDAEEDNEKRRREEEEGFFLHPLSPLSPGVSTPGGARNTSSPSLEEEEIKHKRRETRIEDDLSSPNTDRDNLLSLDSSLPSSSSLYTIPPSPFPPSSSSASPSVRPADRSTGNRVYPSFRLSPELLRDSLLFIDDTESLGSAFEYIRVSQESFCSDMRYQDQGVYSSHPTSSSSSCSSSPLSCVSVLNRGKEKKDRSLCDLKKDKRSASEVSPLIERSGDPDPSMTGTPAEHLDTSHTPASPPSPCSSCSPPSSSSASSSLIPPLPAWMVPFHPFVVALDLEWSLPHAASILTLATENRVYIIDVTNQDLLYQKTLLHMLRWVFGNPFILKLMYQGGQDLLKLFFHLRSAGRPGRLVHCVDLRQPRVLMERRGRRDGRRMHPPSPPPLHSSSSDLNTCREKSSPSHDRREQPHCSLHDGSCLNHDIKRQEDPPSSPYLGTEDFTLLGHEDTGDRYLTDGISDEGTTSVYTASSSTETEVNPEKQENGEGTRAHKKKEEEKKQRQFGEVKVGRKGRWSLEEEDEEEEVLPGEKGAIPRKL</sequence>
<comment type="caution">
    <text evidence="3">The sequence shown here is derived from an EMBL/GenBank/DDBJ whole genome shotgun (WGS) entry which is preliminary data.</text>
</comment>
<feature type="region of interest" description="Disordered" evidence="2">
    <location>
        <begin position="775"/>
        <end position="850"/>
    </location>
</feature>
<feature type="compositionally biased region" description="Acidic residues" evidence="2">
    <location>
        <begin position="924"/>
        <end position="933"/>
    </location>
</feature>
<feature type="region of interest" description="Disordered" evidence="2">
    <location>
        <begin position="403"/>
        <end position="521"/>
    </location>
</feature>
<evidence type="ECO:0000256" key="2">
    <source>
        <dbReference type="SAM" id="MobiDB-lite"/>
    </source>
</evidence>
<reference evidence="3 4" key="1">
    <citation type="journal article" date="2017" name="Int. J. Parasitol.">
        <title>The genome of the protozoan parasite Cystoisospora suis and a reverse vaccinology approach to identify vaccine candidates.</title>
        <authorList>
            <person name="Palmieri N."/>
            <person name="Shrestha A."/>
            <person name="Ruttkowski B."/>
            <person name="Beck T."/>
            <person name="Vogl C."/>
            <person name="Tomley F."/>
            <person name="Blake D.P."/>
            <person name="Joachim A."/>
        </authorList>
    </citation>
    <scope>NUCLEOTIDE SEQUENCE [LARGE SCALE GENOMIC DNA]</scope>
    <source>
        <strain evidence="3 4">Wien I</strain>
    </source>
</reference>
<feature type="compositionally biased region" description="Basic and acidic residues" evidence="2">
    <location>
        <begin position="802"/>
        <end position="821"/>
    </location>
</feature>
<accession>A0A2C6KGJ5</accession>
<dbReference type="VEuPathDB" id="ToxoDB:CSUI_010665"/>
<feature type="non-terminal residue" evidence="3">
    <location>
        <position position="944"/>
    </location>
</feature>
<dbReference type="GeneID" id="94433978"/>
<dbReference type="SUPFAM" id="SSF53098">
    <property type="entry name" value="Ribonuclease H-like"/>
    <property type="match status" value="1"/>
</dbReference>
<dbReference type="InterPro" id="IPR012337">
    <property type="entry name" value="RNaseH-like_sf"/>
</dbReference>
<feature type="region of interest" description="Disordered" evidence="2">
    <location>
        <begin position="215"/>
        <end position="319"/>
    </location>
</feature>
<dbReference type="OrthoDB" id="407975at2759"/>
<evidence type="ECO:0000256" key="1">
    <source>
        <dbReference type="SAM" id="Coils"/>
    </source>
</evidence>